<evidence type="ECO:0000256" key="8">
    <source>
        <dbReference type="ARBA" id="ARBA00023136"/>
    </source>
</evidence>
<dbReference type="GO" id="GO:0006814">
    <property type="term" value="P:sodium ion transport"/>
    <property type="evidence" value="ECO:0007669"/>
    <property type="project" value="UniProtKB-KW"/>
</dbReference>
<accession>A0A830G905</accession>
<evidence type="ECO:0000256" key="6">
    <source>
        <dbReference type="ARBA" id="ARBA00023053"/>
    </source>
</evidence>
<dbReference type="InterPro" id="IPR006153">
    <property type="entry name" value="Cation/H_exchanger_TM"/>
</dbReference>
<evidence type="ECO:0000256" key="1">
    <source>
        <dbReference type="ARBA" id="ARBA00004141"/>
    </source>
</evidence>
<dbReference type="GO" id="GO:1902600">
    <property type="term" value="P:proton transmembrane transport"/>
    <property type="evidence" value="ECO:0007669"/>
    <property type="project" value="InterPro"/>
</dbReference>
<keyword evidence="8 10" id="KW-0472">Membrane</keyword>
<evidence type="ECO:0000313" key="12">
    <source>
        <dbReference type="EMBL" id="GGN07543.1"/>
    </source>
</evidence>
<evidence type="ECO:0000313" key="13">
    <source>
        <dbReference type="Proteomes" id="UP000608850"/>
    </source>
</evidence>
<feature type="transmembrane region" description="Helical" evidence="10">
    <location>
        <begin position="205"/>
        <end position="225"/>
    </location>
</feature>
<dbReference type="Gene3D" id="1.20.1530.20">
    <property type="match status" value="1"/>
</dbReference>
<evidence type="ECO:0000259" key="11">
    <source>
        <dbReference type="Pfam" id="PF00999"/>
    </source>
</evidence>
<evidence type="ECO:0000256" key="9">
    <source>
        <dbReference type="ARBA" id="ARBA00023201"/>
    </source>
</evidence>
<keyword evidence="6" id="KW-0915">Sodium</keyword>
<dbReference type="GO" id="GO:0015297">
    <property type="term" value="F:antiporter activity"/>
    <property type="evidence" value="ECO:0007669"/>
    <property type="project" value="UniProtKB-KW"/>
</dbReference>
<feature type="transmembrane region" description="Helical" evidence="10">
    <location>
        <begin position="68"/>
        <end position="86"/>
    </location>
</feature>
<feature type="transmembrane region" description="Helical" evidence="10">
    <location>
        <begin position="135"/>
        <end position="158"/>
    </location>
</feature>
<feature type="transmembrane region" description="Helical" evidence="10">
    <location>
        <begin position="34"/>
        <end position="56"/>
    </location>
</feature>
<feature type="transmembrane region" description="Helical" evidence="10">
    <location>
        <begin position="245"/>
        <end position="274"/>
    </location>
</feature>
<dbReference type="OrthoDB" id="12029at2157"/>
<feature type="transmembrane region" description="Helical" evidence="10">
    <location>
        <begin position="380"/>
        <end position="400"/>
    </location>
</feature>
<protein>
    <recommendedName>
        <fullName evidence="11">Cation/H+ exchanger transmembrane domain-containing protein</fullName>
    </recommendedName>
</protein>
<feature type="transmembrane region" description="Helical" evidence="10">
    <location>
        <begin position="286"/>
        <end position="305"/>
    </location>
</feature>
<keyword evidence="3" id="KW-0050">Antiport</keyword>
<dbReference type="RefSeq" id="WP_188876763.1">
    <property type="nucleotide sequence ID" value="NZ_BMOQ01000001.1"/>
</dbReference>
<feature type="domain" description="Cation/H+ exchanger transmembrane" evidence="11">
    <location>
        <begin position="24"/>
        <end position="400"/>
    </location>
</feature>
<name>A0A830G905_9EURY</name>
<dbReference type="AlphaFoldDB" id="A0A830G905"/>
<evidence type="ECO:0000256" key="5">
    <source>
        <dbReference type="ARBA" id="ARBA00022989"/>
    </source>
</evidence>
<dbReference type="PANTHER" id="PTHR43562">
    <property type="entry name" value="NAPA-TYPE SODIUM/HYDROGEN ANTIPORTER"/>
    <property type="match status" value="1"/>
</dbReference>
<reference evidence="12 13" key="1">
    <citation type="journal article" date="2019" name="Int. J. Syst. Evol. Microbiol.">
        <title>The Global Catalogue of Microorganisms (GCM) 10K type strain sequencing project: providing services to taxonomists for standard genome sequencing and annotation.</title>
        <authorList>
            <consortium name="The Broad Institute Genomics Platform"/>
            <consortium name="The Broad Institute Genome Sequencing Center for Infectious Disease"/>
            <person name="Wu L."/>
            <person name="Ma J."/>
        </authorList>
    </citation>
    <scope>NUCLEOTIDE SEQUENCE [LARGE SCALE GENOMIC DNA]</scope>
    <source>
        <strain evidence="12 13">JCM 16331</strain>
    </source>
</reference>
<evidence type="ECO:0000256" key="3">
    <source>
        <dbReference type="ARBA" id="ARBA00022449"/>
    </source>
</evidence>
<keyword evidence="7" id="KW-0406">Ion transport</keyword>
<evidence type="ECO:0000256" key="4">
    <source>
        <dbReference type="ARBA" id="ARBA00022692"/>
    </source>
</evidence>
<sequence length="411" mass="40264">MTGAPDPLLGVLATLTLVLVAAHGLGALAARVGFAPVVGELLTGLVLGPAALGLLAPALTGLVVPIPAWLDVLASLGLVLLLLLAGTEVDVAALRRHASATAAVAAGGFVVPFVAGIGVTLLLPPDALPAGVSSLAVSLVVGTALAVSAVPVTIRVLVDLDALDRPVGQRTLAIAAVVDAVGWLVFSVVADAVRTGGVDALRVGRTLLVLAGFVLLAATVGRRVVDVLLERAARARSPALSQFSAVVLVGFATTAAGLAVAVEAVVGAFTAGVLAGRRLDEAAGRVLHVVALGLLAPLFFATAGLRVDVGTLLTPGAAGVAALLLVVAVASKAAGVALGGALAGLSRAEIACLAVGLNARGAMEIVIASLGLALGVLSPTLYAAIVVVAVATSVAMPPLLRRALVRLPADA</sequence>
<evidence type="ECO:0000256" key="7">
    <source>
        <dbReference type="ARBA" id="ARBA00023065"/>
    </source>
</evidence>
<feature type="transmembrane region" description="Helical" evidence="10">
    <location>
        <begin position="98"/>
        <end position="123"/>
    </location>
</feature>
<keyword evidence="9" id="KW-0739">Sodium transport</keyword>
<dbReference type="Pfam" id="PF00999">
    <property type="entry name" value="Na_H_Exchanger"/>
    <property type="match status" value="1"/>
</dbReference>
<gene>
    <name evidence="12" type="ORF">GCM10009021_03390</name>
</gene>
<evidence type="ECO:0000256" key="2">
    <source>
        <dbReference type="ARBA" id="ARBA00022448"/>
    </source>
</evidence>
<organism evidence="12 13">
    <name type="scientific">Halarchaeum nitratireducens</name>
    <dbReference type="NCBI Taxonomy" id="489913"/>
    <lineage>
        <taxon>Archaea</taxon>
        <taxon>Methanobacteriati</taxon>
        <taxon>Methanobacteriota</taxon>
        <taxon>Stenosarchaea group</taxon>
        <taxon>Halobacteria</taxon>
        <taxon>Halobacteriales</taxon>
        <taxon>Halobacteriaceae</taxon>
    </lineage>
</organism>
<feature type="transmembrane region" description="Helical" evidence="10">
    <location>
        <begin position="317"/>
        <end position="338"/>
    </location>
</feature>
<keyword evidence="13" id="KW-1185">Reference proteome</keyword>
<dbReference type="GO" id="GO:0016020">
    <property type="term" value="C:membrane"/>
    <property type="evidence" value="ECO:0007669"/>
    <property type="project" value="UniProtKB-SubCell"/>
</dbReference>
<dbReference type="EMBL" id="BMOQ01000001">
    <property type="protein sequence ID" value="GGN07543.1"/>
    <property type="molecule type" value="Genomic_DNA"/>
</dbReference>
<evidence type="ECO:0000256" key="10">
    <source>
        <dbReference type="SAM" id="Phobius"/>
    </source>
</evidence>
<keyword evidence="4 10" id="KW-0812">Transmembrane</keyword>
<proteinExistence type="predicted"/>
<dbReference type="Proteomes" id="UP000608850">
    <property type="component" value="Unassembled WGS sequence"/>
</dbReference>
<feature type="transmembrane region" description="Helical" evidence="10">
    <location>
        <begin position="170"/>
        <end position="193"/>
    </location>
</feature>
<dbReference type="PANTHER" id="PTHR43562:SF3">
    <property type="entry name" value="SODIUM ION_PROTON EXCHANGER (EUROFUNG)"/>
    <property type="match status" value="1"/>
</dbReference>
<dbReference type="InterPro" id="IPR038770">
    <property type="entry name" value="Na+/solute_symporter_sf"/>
</dbReference>
<keyword evidence="5 10" id="KW-1133">Transmembrane helix</keyword>
<comment type="caution">
    <text evidence="12">The sequence shown here is derived from an EMBL/GenBank/DDBJ whole genome shotgun (WGS) entry which is preliminary data.</text>
</comment>
<comment type="subcellular location">
    <subcellularLocation>
        <location evidence="1">Membrane</location>
        <topology evidence="1">Multi-pass membrane protein</topology>
    </subcellularLocation>
</comment>
<keyword evidence="2" id="KW-0813">Transport</keyword>